<dbReference type="EC" id="2.1.1.298" evidence="4"/>
<dbReference type="HAMAP" id="MF_02125">
    <property type="entry name" value="L3_methyltr_PrmB"/>
    <property type="match status" value="1"/>
</dbReference>
<comment type="function">
    <text evidence="4">Methylates ribosomal protein uL3 on a specific glutamine residue.</text>
</comment>
<dbReference type="GO" id="GO:0003676">
    <property type="term" value="F:nucleic acid binding"/>
    <property type="evidence" value="ECO:0007669"/>
    <property type="project" value="InterPro"/>
</dbReference>
<dbReference type="GO" id="GO:0032259">
    <property type="term" value="P:methylation"/>
    <property type="evidence" value="ECO:0007669"/>
    <property type="project" value="UniProtKB-KW"/>
</dbReference>
<dbReference type="SUPFAM" id="SSF53335">
    <property type="entry name" value="S-adenosyl-L-methionine-dependent methyltransferases"/>
    <property type="match status" value="1"/>
</dbReference>
<keyword evidence="6" id="KW-0689">Ribosomal protein</keyword>
<keyword evidence="7" id="KW-1185">Reference proteome</keyword>
<organism evidence="6 7">
    <name type="scientific">Solimonas fluminis</name>
    <dbReference type="NCBI Taxonomy" id="2086571"/>
    <lineage>
        <taxon>Bacteria</taxon>
        <taxon>Pseudomonadati</taxon>
        <taxon>Pseudomonadota</taxon>
        <taxon>Gammaproteobacteria</taxon>
        <taxon>Nevskiales</taxon>
        <taxon>Nevskiaceae</taxon>
        <taxon>Solimonas</taxon>
    </lineage>
</organism>
<proteinExistence type="inferred from homology"/>
<evidence type="ECO:0000256" key="3">
    <source>
        <dbReference type="ARBA" id="ARBA00022691"/>
    </source>
</evidence>
<comment type="caution">
    <text evidence="6">The sequence shown here is derived from an EMBL/GenBank/DDBJ whole genome shotgun (WGS) entry which is preliminary data.</text>
</comment>
<comment type="similarity">
    <text evidence="4">Belongs to the protein N5-glutamine methyltransferase family. PrmB subfamily.</text>
</comment>
<dbReference type="NCBIfam" id="TIGR00536">
    <property type="entry name" value="hemK_fam"/>
    <property type="match status" value="1"/>
</dbReference>
<comment type="catalytic activity">
    <reaction evidence="4">
        <text>L-glutaminyl-[ribosomal protein uL3] + S-adenosyl-L-methionine = N(5)-methyl-L-glutaminyl-[ribosomal protein uL3] + S-adenosyl-L-homocysteine + H(+)</text>
        <dbReference type="Rhea" id="RHEA:45020"/>
        <dbReference type="Rhea" id="RHEA-COMP:11063"/>
        <dbReference type="Rhea" id="RHEA-COMP:11064"/>
        <dbReference type="ChEBI" id="CHEBI:15378"/>
        <dbReference type="ChEBI" id="CHEBI:30011"/>
        <dbReference type="ChEBI" id="CHEBI:57856"/>
        <dbReference type="ChEBI" id="CHEBI:59789"/>
        <dbReference type="ChEBI" id="CHEBI:61891"/>
        <dbReference type="EC" id="2.1.1.298"/>
    </reaction>
</comment>
<reference evidence="6 7" key="1">
    <citation type="submission" date="2018-02" db="EMBL/GenBank/DDBJ databases">
        <title>Genome sequencing of Solimonas sp. HR-BB.</title>
        <authorList>
            <person name="Lee Y."/>
            <person name="Jeon C.O."/>
        </authorList>
    </citation>
    <scope>NUCLEOTIDE SEQUENCE [LARGE SCALE GENOMIC DNA]</scope>
    <source>
        <strain evidence="6 7">HR-BB</strain>
    </source>
</reference>
<dbReference type="PANTHER" id="PTHR47806">
    <property type="entry name" value="50S RIBOSOMAL PROTEIN L3 GLUTAMINE METHYLTRANSFERASE"/>
    <property type="match status" value="1"/>
</dbReference>
<dbReference type="NCBIfam" id="TIGR03533">
    <property type="entry name" value="L3_gln_methyl"/>
    <property type="match status" value="1"/>
</dbReference>
<dbReference type="Proteomes" id="UP000238220">
    <property type="component" value="Unassembled WGS sequence"/>
</dbReference>
<dbReference type="CDD" id="cd02440">
    <property type="entry name" value="AdoMet_MTases"/>
    <property type="match status" value="1"/>
</dbReference>
<dbReference type="GO" id="GO:0036009">
    <property type="term" value="F:protein-glutamine N-methyltransferase activity"/>
    <property type="evidence" value="ECO:0007669"/>
    <property type="project" value="UniProtKB-UniRule"/>
</dbReference>
<accession>A0A2S5TAC2</accession>
<dbReference type="InterPro" id="IPR017127">
    <property type="entry name" value="Ribosome_uL3_MTase"/>
</dbReference>
<evidence type="ECO:0000256" key="1">
    <source>
        <dbReference type="ARBA" id="ARBA00022603"/>
    </source>
</evidence>
<dbReference type="RefSeq" id="WP_104232364.1">
    <property type="nucleotide sequence ID" value="NZ_PSNW01000018.1"/>
</dbReference>
<evidence type="ECO:0000313" key="6">
    <source>
        <dbReference type="EMBL" id="PPE71925.1"/>
    </source>
</evidence>
<dbReference type="Gene3D" id="1.10.8.10">
    <property type="entry name" value="DNA helicase RuvA subunit, C-terminal domain"/>
    <property type="match status" value="1"/>
</dbReference>
<sequence>MPSPSTQTSVLRSVRDLVRWGASQFKANGLYFGHGTDNALDEAFHLVLHALHLPADLPTVYLEAVVTDAERAAVLKLLQQRIKTRQPAAYLIGEIQFCGLPFTVDERVLVPRSPIGELIERRFAPWLQQEPQTILDLCAGSGCIGIACAHAFPDAQVDLAELSPGALAVCKANIERHDCGEQVRALKSDLFSGLGEMRYDLIVSNPPYVPVAEWKALPEEFHQEPRMALAAGKDGMDLVARILAEAPSRLVEGGWLVCEVGGSVPEFEARWPRLPVTWVEFERGGDGVFIISREDLIEHL</sequence>
<evidence type="ECO:0000259" key="5">
    <source>
        <dbReference type="Pfam" id="PF05175"/>
    </source>
</evidence>
<dbReference type="GO" id="GO:0005840">
    <property type="term" value="C:ribosome"/>
    <property type="evidence" value="ECO:0007669"/>
    <property type="project" value="UniProtKB-KW"/>
</dbReference>
<name>A0A2S5TAC2_9GAMM</name>
<dbReference type="OrthoDB" id="9800643at2"/>
<feature type="domain" description="Methyltransferase small" evidence="5">
    <location>
        <begin position="127"/>
        <end position="211"/>
    </location>
</feature>
<protein>
    <recommendedName>
        <fullName evidence="4">Ribosomal protein uL3 glutamine methyltransferase</fullName>
        <shortName evidence="4">uL3 MTase</shortName>
        <ecNumber evidence="4">2.1.1.298</ecNumber>
    </recommendedName>
    <alternativeName>
        <fullName evidence="4">N5-glutamine methyltransferase PrmB</fullName>
    </alternativeName>
</protein>
<dbReference type="PROSITE" id="PS00092">
    <property type="entry name" value="N6_MTASE"/>
    <property type="match status" value="1"/>
</dbReference>
<dbReference type="GO" id="GO:0005829">
    <property type="term" value="C:cytosol"/>
    <property type="evidence" value="ECO:0007669"/>
    <property type="project" value="TreeGrafter"/>
</dbReference>
<dbReference type="Gene3D" id="3.40.50.150">
    <property type="entry name" value="Vaccinia Virus protein VP39"/>
    <property type="match status" value="1"/>
</dbReference>
<dbReference type="PIRSF" id="PIRSF037167">
    <property type="entry name" value="Mtase_YfcB_prd"/>
    <property type="match status" value="1"/>
</dbReference>
<evidence type="ECO:0000256" key="4">
    <source>
        <dbReference type="HAMAP-Rule" id="MF_02125"/>
    </source>
</evidence>
<evidence type="ECO:0000256" key="2">
    <source>
        <dbReference type="ARBA" id="ARBA00022679"/>
    </source>
</evidence>
<dbReference type="Pfam" id="PF05175">
    <property type="entry name" value="MTS"/>
    <property type="match status" value="1"/>
</dbReference>
<dbReference type="PANTHER" id="PTHR47806:SF1">
    <property type="entry name" value="RIBOSOMAL PROTEIN UL3 GLUTAMINE METHYLTRANSFERASE"/>
    <property type="match status" value="1"/>
</dbReference>
<dbReference type="InterPro" id="IPR002052">
    <property type="entry name" value="DNA_methylase_N6_adenine_CS"/>
</dbReference>
<keyword evidence="6" id="KW-0687">Ribonucleoprotein</keyword>
<dbReference type="InterPro" id="IPR029063">
    <property type="entry name" value="SAM-dependent_MTases_sf"/>
</dbReference>
<keyword evidence="2 4" id="KW-0808">Transferase</keyword>
<gene>
    <name evidence="4" type="primary">prmB</name>
    <name evidence="6" type="ORF">C3942_21165</name>
</gene>
<evidence type="ECO:0000313" key="7">
    <source>
        <dbReference type="Proteomes" id="UP000238220"/>
    </source>
</evidence>
<dbReference type="InterPro" id="IPR007848">
    <property type="entry name" value="Small_mtfrase_dom"/>
</dbReference>
<dbReference type="InterPro" id="IPR004556">
    <property type="entry name" value="HemK-like"/>
</dbReference>
<keyword evidence="3 4" id="KW-0949">S-adenosyl-L-methionine</keyword>
<dbReference type="AlphaFoldDB" id="A0A2S5TAC2"/>
<keyword evidence="1 4" id="KW-0489">Methyltransferase</keyword>
<dbReference type="EMBL" id="PSNW01000018">
    <property type="protein sequence ID" value="PPE71925.1"/>
    <property type="molecule type" value="Genomic_DNA"/>
</dbReference>